<organism evidence="2 3">
    <name type="scientific">Gymnopilus junonius</name>
    <name type="common">Spectacular rustgill mushroom</name>
    <name type="synonym">Gymnopilus spectabilis subsp. junonius</name>
    <dbReference type="NCBI Taxonomy" id="109634"/>
    <lineage>
        <taxon>Eukaryota</taxon>
        <taxon>Fungi</taxon>
        <taxon>Dikarya</taxon>
        <taxon>Basidiomycota</taxon>
        <taxon>Agaricomycotina</taxon>
        <taxon>Agaricomycetes</taxon>
        <taxon>Agaricomycetidae</taxon>
        <taxon>Agaricales</taxon>
        <taxon>Agaricineae</taxon>
        <taxon>Hymenogastraceae</taxon>
        <taxon>Gymnopilus</taxon>
    </lineage>
</organism>
<comment type="caution">
    <text evidence="2">The sequence shown here is derived from an EMBL/GenBank/DDBJ whole genome shotgun (WGS) entry which is preliminary data.</text>
</comment>
<proteinExistence type="predicted"/>
<feature type="region of interest" description="Disordered" evidence="1">
    <location>
        <begin position="75"/>
        <end position="142"/>
    </location>
</feature>
<dbReference type="AlphaFoldDB" id="A0A9P5TNH7"/>
<feature type="compositionally biased region" description="Low complexity" evidence="1">
    <location>
        <begin position="103"/>
        <end position="120"/>
    </location>
</feature>
<gene>
    <name evidence="2" type="ORF">CPB84DRAFT_1011490</name>
</gene>
<dbReference type="EMBL" id="JADNYJ010000045">
    <property type="protein sequence ID" value="KAF8900897.1"/>
    <property type="molecule type" value="Genomic_DNA"/>
</dbReference>
<protein>
    <submittedName>
        <fullName evidence="2">Uncharacterized protein</fullName>
    </submittedName>
</protein>
<evidence type="ECO:0000313" key="3">
    <source>
        <dbReference type="Proteomes" id="UP000724874"/>
    </source>
</evidence>
<evidence type="ECO:0000313" key="2">
    <source>
        <dbReference type="EMBL" id="KAF8900897.1"/>
    </source>
</evidence>
<feature type="region of interest" description="Disordered" evidence="1">
    <location>
        <begin position="1"/>
        <end position="28"/>
    </location>
</feature>
<sequence length="195" mass="21794">MDRWKESGPDGSLSGPAQLTAQPHPPFIDRHYRSSGKISVVDLRLTPTPCLWLISLLLCFELEVILGSIKTDLSRLREPDRPGRMAQNHGPYSPPPNSQAPLPGQSTATQQTPQATGSASNPPPYTPPNVEKPTQAHYNPYPGQQYRQEANVQQSYYGPPQDQYWSQQQYNQLSLCRHYPNSRTQIAYLALALVS</sequence>
<reference evidence="2" key="1">
    <citation type="submission" date="2020-11" db="EMBL/GenBank/DDBJ databases">
        <authorList>
            <consortium name="DOE Joint Genome Institute"/>
            <person name="Ahrendt S."/>
            <person name="Riley R."/>
            <person name="Andreopoulos W."/>
            <person name="LaButti K."/>
            <person name="Pangilinan J."/>
            <person name="Ruiz-duenas F.J."/>
            <person name="Barrasa J.M."/>
            <person name="Sanchez-Garcia M."/>
            <person name="Camarero S."/>
            <person name="Miyauchi S."/>
            <person name="Serrano A."/>
            <person name="Linde D."/>
            <person name="Babiker R."/>
            <person name="Drula E."/>
            <person name="Ayuso-Fernandez I."/>
            <person name="Pacheco R."/>
            <person name="Padilla G."/>
            <person name="Ferreira P."/>
            <person name="Barriuso J."/>
            <person name="Kellner H."/>
            <person name="Castanera R."/>
            <person name="Alfaro M."/>
            <person name="Ramirez L."/>
            <person name="Pisabarro A.G."/>
            <person name="Kuo A."/>
            <person name="Tritt A."/>
            <person name="Lipzen A."/>
            <person name="He G."/>
            <person name="Yan M."/>
            <person name="Ng V."/>
            <person name="Cullen D."/>
            <person name="Martin F."/>
            <person name="Rosso M.-N."/>
            <person name="Henrissat B."/>
            <person name="Hibbett D."/>
            <person name="Martinez A.T."/>
            <person name="Grigoriev I.V."/>
        </authorList>
    </citation>
    <scope>NUCLEOTIDE SEQUENCE</scope>
    <source>
        <strain evidence="2">AH 44721</strain>
    </source>
</reference>
<accession>A0A9P5TNH7</accession>
<name>A0A9P5TNH7_GYMJU</name>
<dbReference type="Proteomes" id="UP000724874">
    <property type="component" value="Unassembled WGS sequence"/>
</dbReference>
<keyword evidence="3" id="KW-1185">Reference proteome</keyword>
<evidence type="ECO:0000256" key="1">
    <source>
        <dbReference type="SAM" id="MobiDB-lite"/>
    </source>
</evidence>